<reference evidence="2 3" key="1">
    <citation type="submission" date="2008-02" db="EMBL/GenBank/DDBJ databases">
        <title>Annotation of Escherichia albertii TW07627.</title>
        <authorList>
            <person name="Sutton G."/>
            <person name="Whittam T.S."/>
            <person name="Sebastian Y."/>
        </authorList>
    </citation>
    <scope>NUCLEOTIDE SEQUENCE [LARGE SCALE GENOMIC DNA]</scope>
    <source>
        <strain evidence="2 3">TW07627</strain>
    </source>
</reference>
<accession>A0ABC9NNI4</accession>
<sequence>MWVKNTVFAAEKQPCPRGTARPLTKNGLSPEAGANAF</sequence>
<feature type="region of interest" description="Disordered" evidence="1">
    <location>
        <begin position="13"/>
        <end position="37"/>
    </location>
</feature>
<protein>
    <submittedName>
        <fullName evidence="2">Uncharacterized protein</fullName>
    </submittedName>
</protein>
<evidence type="ECO:0000313" key="2">
    <source>
        <dbReference type="EMBL" id="EDS91851.1"/>
    </source>
</evidence>
<dbReference type="AlphaFoldDB" id="A0ABC9NNI4"/>
<dbReference type="EMBL" id="ABKX01000005">
    <property type="protein sequence ID" value="EDS91851.1"/>
    <property type="molecule type" value="Genomic_DNA"/>
</dbReference>
<evidence type="ECO:0000313" key="3">
    <source>
        <dbReference type="Proteomes" id="UP000003042"/>
    </source>
</evidence>
<evidence type="ECO:0000256" key="1">
    <source>
        <dbReference type="SAM" id="MobiDB-lite"/>
    </source>
</evidence>
<dbReference type="Proteomes" id="UP000003042">
    <property type="component" value="Unassembled WGS sequence"/>
</dbReference>
<proteinExistence type="predicted"/>
<comment type="caution">
    <text evidence="2">The sequence shown here is derived from an EMBL/GenBank/DDBJ whole genome shotgun (WGS) entry which is preliminary data.</text>
</comment>
<name>A0ABC9NNI4_ESCAT</name>
<gene>
    <name evidence="2" type="ORF">ESCAB7627_2616</name>
</gene>
<organism evidence="2 3">
    <name type="scientific">Escherichia albertii (strain TW07627)</name>
    <dbReference type="NCBI Taxonomy" id="502347"/>
    <lineage>
        <taxon>Bacteria</taxon>
        <taxon>Pseudomonadati</taxon>
        <taxon>Pseudomonadota</taxon>
        <taxon>Gammaproteobacteria</taxon>
        <taxon>Enterobacterales</taxon>
        <taxon>Enterobacteriaceae</taxon>
        <taxon>Escherichia</taxon>
    </lineage>
</organism>